<dbReference type="AlphaFoldDB" id="A0A517NXI9"/>
<dbReference type="RefSeq" id="WP_145419614.1">
    <property type="nucleotide sequence ID" value="NZ_CP036526.1"/>
</dbReference>
<sequence length="61" mass="7088">MSSNRHSVACEAYLQREDESVGPLRLPAKNTIEFIKQFNRVYRRLGLRIQTVDDVPALEQK</sequence>
<reference evidence="1 2" key="1">
    <citation type="submission" date="2019-02" db="EMBL/GenBank/DDBJ databases">
        <title>Deep-cultivation of Planctomycetes and their phenomic and genomic characterization uncovers novel biology.</title>
        <authorList>
            <person name="Wiegand S."/>
            <person name="Jogler M."/>
            <person name="Boedeker C."/>
            <person name="Pinto D."/>
            <person name="Vollmers J."/>
            <person name="Rivas-Marin E."/>
            <person name="Kohn T."/>
            <person name="Peeters S.H."/>
            <person name="Heuer A."/>
            <person name="Rast P."/>
            <person name="Oberbeckmann S."/>
            <person name="Bunk B."/>
            <person name="Jeske O."/>
            <person name="Meyerdierks A."/>
            <person name="Storesund J.E."/>
            <person name="Kallscheuer N."/>
            <person name="Luecker S."/>
            <person name="Lage O.M."/>
            <person name="Pohl T."/>
            <person name="Merkel B.J."/>
            <person name="Hornburger P."/>
            <person name="Mueller R.-W."/>
            <person name="Bruemmer F."/>
            <person name="Labrenz M."/>
            <person name="Spormann A.M."/>
            <person name="Op den Camp H."/>
            <person name="Overmann J."/>
            <person name="Amann R."/>
            <person name="Jetten M.S.M."/>
            <person name="Mascher T."/>
            <person name="Medema M.H."/>
            <person name="Devos D.P."/>
            <person name="Kaster A.-K."/>
            <person name="Ovreas L."/>
            <person name="Rohde M."/>
            <person name="Galperin M.Y."/>
            <person name="Jogler C."/>
        </authorList>
    </citation>
    <scope>NUCLEOTIDE SEQUENCE [LARGE SCALE GENOMIC DNA]</scope>
    <source>
        <strain evidence="1 2">K23_9</strain>
    </source>
</reference>
<evidence type="ECO:0000313" key="1">
    <source>
        <dbReference type="EMBL" id="QDT11847.1"/>
    </source>
</evidence>
<protein>
    <submittedName>
        <fullName evidence="1">Uncharacterized protein</fullName>
    </submittedName>
</protein>
<accession>A0A517NXI9</accession>
<dbReference type="OrthoDB" id="286810at2"/>
<keyword evidence="2" id="KW-1185">Reference proteome</keyword>
<proteinExistence type="predicted"/>
<name>A0A517NXI9_9BACT</name>
<gene>
    <name evidence="1" type="ORF">K239x_38490</name>
</gene>
<dbReference type="Proteomes" id="UP000319817">
    <property type="component" value="Chromosome"/>
</dbReference>
<organism evidence="1 2">
    <name type="scientific">Stieleria marina</name>
    <dbReference type="NCBI Taxonomy" id="1930275"/>
    <lineage>
        <taxon>Bacteria</taxon>
        <taxon>Pseudomonadati</taxon>
        <taxon>Planctomycetota</taxon>
        <taxon>Planctomycetia</taxon>
        <taxon>Pirellulales</taxon>
        <taxon>Pirellulaceae</taxon>
        <taxon>Stieleria</taxon>
    </lineage>
</organism>
<evidence type="ECO:0000313" key="2">
    <source>
        <dbReference type="Proteomes" id="UP000319817"/>
    </source>
</evidence>
<dbReference type="EMBL" id="CP036526">
    <property type="protein sequence ID" value="QDT11847.1"/>
    <property type="molecule type" value="Genomic_DNA"/>
</dbReference>